<dbReference type="AlphaFoldDB" id="A0A7W6NXW2"/>
<dbReference type="Proteomes" id="UP000557392">
    <property type="component" value="Unassembled WGS sequence"/>
</dbReference>
<dbReference type="RefSeq" id="WP_183998191.1">
    <property type="nucleotide sequence ID" value="NZ_JACIEH010000002.1"/>
</dbReference>
<name>A0A7W6NXW2_9SPHN</name>
<accession>A0A7W6NXW2</accession>
<comment type="caution">
    <text evidence="4">The sequence shown here is derived from an EMBL/GenBank/DDBJ whole genome shotgun (WGS) entry which is preliminary data.</text>
</comment>
<evidence type="ECO:0000313" key="4">
    <source>
        <dbReference type="EMBL" id="MBB4098979.1"/>
    </source>
</evidence>
<proteinExistence type="predicted"/>
<dbReference type="Pfam" id="PF00675">
    <property type="entry name" value="Peptidase_M16"/>
    <property type="match status" value="1"/>
</dbReference>
<sequence>MKRMLLASVALLAATPALAQDNFPPAPPIADPKPFTLPATETYTLPNGLQVTLIPYGIAPKTVVSLRVRAGAVNEGDAVWLSDVTGALMKEGAAGKTAAGLAAAAAGMGGQLNVSAGMQSTTVGTNVLSEYAPEAIQLVSDVAVRPTLPASELARVKANLGRQLSVALSQPGTLADVALGRTIYGADHPYGRQIPSAAQLQAYTIAQVQAFHAGQFGAKRAHLYVAGRFDTVAVKAAIDKAFASWKGGPDPVVLQSPHNPGPRIVLVDRPGAPQTTLRLSFDASRAGTEGDIPQRVTNALLGGAFSSRITRNIREDKGYTYSPDSDVEFTPEQALWTFQADVTTEHTGDSLKEVFKEIRRMQTEPVAPDEAKGIRTYLAGLFAIQNSTSGSVIGTLATRDILGLPGDWTERYVPAVLAVTPEQMRASANSGYPLGKLTLVVVGDLKTVVPQLKAQPELANVPTTTVTVP</sequence>
<keyword evidence="5" id="KW-1185">Reference proteome</keyword>
<evidence type="ECO:0000313" key="5">
    <source>
        <dbReference type="Proteomes" id="UP000557392"/>
    </source>
</evidence>
<dbReference type="PANTHER" id="PTHR11851:SF224">
    <property type="entry name" value="PROCESSING PROTEASE"/>
    <property type="match status" value="1"/>
</dbReference>
<dbReference type="SUPFAM" id="SSF63411">
    <property type="entry name" value="LuxS/MPP-like metallohydrolase"/>
    <property type="match status" value="2"/>
</dbReference>
<evidence type="ECO:0000256" key="1">
    <source>
        <dbReference type="SAM" id="SignalP"/>
    </source>
</evidence>
<dbReference type="InterPro" id="IPR007863">
    <property type="entry name" value="Peptidase_M16_C"/>
</dbReference>
<protein>
    <submittedName>
        <fullName evidence="4">Putative Zn-dependent peptidase</fullName>
    </submittedName>
</protein>
<dbReference type="Pfam" id="PF05193">
    <property type="entry name" value="Peptidase_M16_C"/>
    <property type="match status" value="1"/>
</dbReference>
<dbReference type="InterPro" id="IPR011249">
    <property type="entry name" value="Metalloenz_LuxS/M16"/>
</dbReference>
<dbReference type="InterPro" id="IPR011765">
    <property type="entry name" value="Pept_M16_N"/>
</dbReference>
<dbReference type="EMBL" id="JACIEH010000002">
    <property type="protein sequence ID" value="MBB4098979.1"/>
    <property type="molecule type" value="Genomic_DNA"/>
</dbReference>
<dbReference type="Gene3D" id="3.30.830.10">
    <property type="entry name" value="Metalloenzyme, LuxS/M16 peptidase-like"/>
    <property type="match status" value="2"/>
</dbReference>
<organism evidence="4 5">
    <name type="scientific">Sphingomonas kyeonggiensis</name>
    <dbReference type="NCBI Taxonomy" id="1268553"/>
    <lineage>
        <taxon>Bacteria</taxon>
        <taxon>Pseudomonadati</taxon>
        <taxon>Pseudomonadota</taxon>
        <taxon>Alphaproteobacteria</taxon>
        <taxon>Sphingomonadales</taxon>
        <taxon>Sphingomonadaceae</taxon>
        <taxon>Sphingomonas</taxon>
    </lineage>
</organism>
<evidence type="ECO:0000259" key="3">
    <source>
        <dbReference type="Pfam" id="PF05193"/>
    </source>
</evidence>
<feature type="signal peptide" evidence="1">
    <location>
        <begin position="1"/>
        <end position="19"/>
    </location>
</feature>
<reference evidence="4 5" key="1">
    <citation type="submission" date="2020-08" db="EMBL/GenBank/DDBJ databases">
        <title>Genomic Encyclopedia of Type Strains, Phase IV (KMG-IV): sequencing the most valuable type-strain genomes for metagenomic binning, comparative biology and taxonomic classification.</title>
        <authorList>
            <person name="Goeker M."/>
        </authorList>
    </citation>
    <scope>NUCLEOTIDE SEQUENCE [LARGE SCALE GENOMIC DNA]</scope>
    <source>
        <strain evidence="4 5">DSM 101806</strain>
    </source>
</reference>
<evidence type="ECO:0000259" key="2">
    <source>
        <dbReference type="Pfam" id="PF00675"/>
    </source>
</evidence>
<feature type="domain" description="Peptidase M16 N-terminal" evidence="2">
    <location>
        <begin position="62"/>
        <end position="172"/>
    </location>
</feature>
<keyword evidence="1" id="KW-0732">Signal</keyword>
<gene>
    <name evidence="4" type="ORF">GGR46_002543</name>
</gene>
<dbReference type="InterPro" id="IPR050361">
    <property type="entry name" value="MPP/UQCRC_Complex"/>
</dbReference>
<dbReference type="PANTHER" id="PTHR11851">
    <property type="entry name" value="METALLOPROTEASE"/>
    <property type="match status" value="1"/>
</dbReference>
<dbReference type="GO" id="GO:0046872">
    <property type="term" value="F:metal ion binding"/>
    <property type="evidence" value="ECO:0007669"/>
    <property type="project" value="InterPro"/>
</dbReference>
<feature type="chain" id="PRO_5031013977" evidence="1">
    <location>
        <begin position="20"/>
        <end position="469"/>
    </location>
</feature>
<feature type="domain" description="Peptidase M16 C-terminal" evidence="3">
    <location>
        <begin position="204"/>
        <end position="375"/>
    </location>
</feature>